<reference evidence="3" key="1">
    <citation type="journal article" date="2019" name="Beilstein J. Org. Chem.">
        <title>Nanangenines: drimane sesquiterpenoids as the dominant metabolite cohort of a novel Australian fungus, Aspergillus nanangensis.</title>
        <authorList>
            <person name="Lacey H.J."/>
            <person name="Gilchrist C.L.M."/>
            <person name="Crombie A."/>
            <person name="Kalaitzis J.A."/>
            <person name="Vuong D."/>
            <person name="Rutledge P.J."/>
            <person name="Turner P."/>
            <person name="Pitt J.I."/>
            <person name="Lacey E."/>
            <person name="Chooi Y.H."/>
            <person name="Piggott A.M."/>
        </authorList>
    </citation>
    <scope>NUCLEOTIDE SEQUENCE</scope>
    <source>
        <strain evidence="3">MST-FP2251</strain>
    </source>
</reference>
<organism evidence="3 4">
    <name type="scientific">Aspergillus nanangensis</name>
    <dbReference type="NCBI Taxonomy" id="2582783"/>
    <lineage>
        <taxon>Eukaryota</taxon>
        <taxon>Fungi</taxon>
        <taxon>Dikarya</taxon>
        <taxon>Ascomycota</taxon>
        <taxon>Pezizomycotina</taxon>
        <taxon>Eurotiomycetes</taxon>
        <taxon>Eurotiomycetidae</taxon>
        <taxon>Eurotiales</taxon>
        <taxon>Aspergillaceae</taxon>
        <taxon>Aspergillus</taxon>
        <taxon>Aspergillus subgen. Circumdati</taxon>
    </lineage>
</organism>
<reference evidence="3" key="2">
    <citation type="submission" date="2020-02" db="EMBL/GenBank/DDBJ databases">
        <authorList>
            <person name="Gilchrist C.L.M."/>
            <person name="Chooi Y.-H."/>
        </authorList>
    </citation>
    <scope>NUCLEOTIDE SEQUENCE</scope>
    <source>
        <strain evidence="3">MST-FP2251</strain>
    </source>
</reference>
<proteinExistence type="predicted"/>
<accession>A0AAD4CI93</accession>
<keyword evidence="4" id="KW-1185">Reference proteome</keyword>
<evidence type="ECO:0000259" key="2">
    <source>
        <dbReference type="Pfam" id="PF06985"/>
    </source>
</evidence>
<dbReference type="Pfam" id="PF06985">
    <property type="entry name" value="HET"/>
    <property type="match status" value="1"/>
</dbReference>
<evidence type="ECO:0000256" key="1">
    <source>
        <dbReference type="SAM" id="MobiDB-lite"/>
    </source>
</evidence>
<dbReference type="PANTHER" id="PTHR33112:SF13">
    <property type="entry name" value="HETEROKARYON INCOMPATIBILITY DOMAIN-CONTAINING PROTEIN"/>
    <property type="match status" value="1"/>
</dbReference>
<feature type="region of interest" description="Disordered" evidence="1">
    <location>
        <begin position="1"/>
        <end position="21"/>
    </location>
</feature>
<sequence>MLHPLHTRPGDWEKAQDNPDLRISLYTGPSTDAPDKKWEDKICSPRYELFLHDEEAESSDEAVNWTRSNLEHCCSSHPECNLEEPNWGLPTRVLDLGESNRALTSDVKLYVTHNEQEEYLSLSHCWGSEPELRPLETTTKTLDEFQDRICYDNLTKTFQDAVVFTRKLGYRFLWIDSLCIIQDDGDDWMREAGAMASIYKNSVFTLAAASSSDSGGGLFRKSNPDIRLGHPNQQKGMQSAARQFSNPSFFEYRPRPNGMSREKPVPEESSPLFQRAWVFQERILSRRVLYFTPLELVFECRVSNNTESGSSWIDSKPKKAFLSVYDNISPAEDISHLWHQLVADFTQLQLTMEKDTLPAMAGLARRFLQRSDSANPSSYFAGLWRGTFIDDMHRTASHHTKDKPQRINSGIPTWSWARSDDPKCYIQGRIIAYL</sequence>
<name>A0AAD4CI93_ASPNN</name>
<dbReference type="Proteomes" id="UP001194746">
    <property type="component" value="Unassembled WGS sequence"/>
</dbReference>
<evidence type="ECO:0000313" key="3">
    <source>
        <dbReference type="EMBL" id="KAF9886248.1"/>
    </source>
</evidence>
<dbReference type="PANTHER" id="PTHR33112">
    <property type="entry name" value="DOMAIN PROTEIN, PUTATIVE-RELATED"/>
    <property type="match status" value="1"/>
</dbReference>
<dbReference type="AlphaFoldDB" id="A0AAD4CI93"/>
<comment type="caution">
    <text evidence="3">The sequence shown here is derived from an EMBL/GenBank/DDBJ whole genome shotgun (WGS) entry which is preliminary data.</text>
</comment>
<gene>
    <name evidence="3" type="ORF">FE257_011861</name>
</gene>
<feature type="domain" description="Heterokaryon incompatibility" evidence="2">
    <location>
        <begin position="119"/>
        <end position="281"/>
    </location>
</feature>
<feature type="compositionally biased region" description="Basic and acidic residues" evidence="1">
    <location>
        <begin position="8"/>
        <end position="20"/>
    </location>
</feature>
<dbReference type="InterPro" id="IPR010730">
    <property type="entry name" value="HET"/>
</dbReference>
<dbReference type="EMBL" id="VCAU01000080">
    <property type="protein sequence ID" value="KAF9886248.1"/>
    <property type="molecule type" value="Genomic_DNA"/>
</dbReference>
<protein>
    <recommendedName>
        <fullName evidence="2">Heterokaryon incompatibility domain-containing protein</fullName>
    </recommendedName>
</protein>
<evidence type="ECO:0000313" key="4">
    <source>
        <dbReference type="Proteomes" id="UP001194746"/>
    </source>
</evidence>